<comment type="caution">
    <text evidence="1">The sequence shown here is derived from an EMBL/GenBank/DDBJ whole genome shotgun (WGS) entry which is preliminary data.</text>
</comment>
<keyword evidence="1" id="KW-0238">DNA-binding</keyword>
<proteinExistence type="predicted"/>
<dbReference type="RefSeq" id="WP_087413926.1">
    <property type="nucleotide sequence ID" value="NZ_NFKL01000001.1"/>
</dbReference>
<reference evidence="2" key="1">
    <citation type="submission" date="2017-04" db="EMBL/GenBank/DDBJ databases">
        <title>Function of individual gut microbiota members based on whole genome sequencing of pure cultures obtained from chicken caecum.</title>
        <authorList>
            <person name="Medvecky M."/>
            <person name="Cejkova D."/>
            <person name="Polansky O."/>
            <person name="Karasova D."/>
            <person name="Kubasova T."/>
            <person name="Cizek A."/>
            <person name="Rychlik I."/>
        </authorList>
    </citation>
    <scope>NUCLEOTIDE SEQUENCE [LARGE SCALE GENOMIC DNA]</scope>
    <source>
        <strain evidence="2">An179</strain>
    </source>
</reference>
<organism evidence="1 2">
    <name type="scientific">Butyricicoccus pullicaecorum</name>
    <dbReference type="NCBI Taxonomy" id="501571"/>
    <lineage>
        <taxon>Bacteria</taxon>
        <taxon>Bacillati</taxon>
        <taxon>Bacillota</taxon>
        <taxon>Clostridia</taxon>
        <taxon>Eubacteriales</taxon>
        <taxon>Butyricicoccaceae</taxon>
        <taxon>Butyricicoccus</taxon>
    </lineage>
</organism>
<dbReference type="GeneID" id="86056655"/>
<accession>A0A1Y4LVJ5</accession>
<evidence type="ECO:0000313" key="2">
    <source>
        <dbReference type="Proteomes" id="UP000195326"/>
    </source>
</evidence>
<dbReference type="AlphaFoldDB" id="A0A1Y4LVJ5"/>
<gene>
    <name evidence="1" type="ORF">B5F15_00045</name>
</gene>
<evidence type="ECO:0000313" key="1">
    <source>
        <dbReference type="EMBL" id="OUP60646.1"/>
    </source>
</evidence>
<dbReference type="Proteomes" id="UP000195326">
    <property type="component" value="Unassembled WGS sequence"/>
</dbReference>
<dbReference type="GO" id="GO:0003677">
    <property type="term" value="F:DNA binding"/>
    <property type="evidence" value="ECO:0007669"/>
    <property type="project" value="UniProtKB-KW"/>
</dbReference>
<dbReference type="EMBL" id="NFKL01000001">
    <property type="protein sequence ID" value="OUP60646.1"/>
    <property type="molecule type" value="Genomic_DNA"/>
</dbReference>
<sequence>MLDYLTVKEAGEKWNISGRMVTVYCNNGKIKGAVKKGNLWLIPVDAEKPLDGRTIAARKARGEHEQKTDV</sequence>
<protein>
    <submittedName>
        <fullName evidence="1">DNA-binding protein</fullName>
    </submittedName>
</protein>
<name>A0A1Y4LVJ5_9FIRM</name>